<gene>
    <name evidence="2" type="ORF">Dace_3207</name>
</gene>
<name>Q1K3W2_DESA6</name>
<evidence type="ECO:0000313" key="3">
    <source>
        <dbReference type="Proteomes" id="UP000005695"/>
    </source>
</evidence>
<reference evidence="2" key="2">
    <citation type="submission" date="2006-05" db="EMBL/GenBank/DDBJ databases">
        <title>Sequencing of the draft genome and assembly of Desulfuromonas acetoxidans DSM 684.</title>
        <authorList>
            <consortium name="US DOE Joint Genome Institute (JGI-PGF)"/>
            <person name="Copeland A."/>
            <person name="Lucas S."/>
            <person name="Lapidus A."/>
            <person name="Barry K."/>
            <person name="Detter J.C."/>
            <person name="Glavina del Rio T."/>
            <person name="Hammon N."/>
            <person name="Israni S."/>
            <person name="Dalin E."/>
            <person name="Tice H."/>
            <person name="Bruce D."/>
            <person name="Pitluck S."/>
            <person name="Richardson P."/>
        </authorList>
    </citation>
    <scope>NUCLEOTIDE SEQUENCE [LARGE SCALE GENOMIC DNA]</scope>
    <source>
        <strain evidence="2">DSM 684</strain>
    </source>
</reference>
<dbReference type="InterPro" id="IPR024402">
    <property type="entry name" value="DUF2726"/>
</dbReference>
<accession>Q1K3W2</accession>
<evidence type="ECO:0000259" key="1">
    <source>
        <dbReference type="Pfam" id="PF10881"/>
    </source>
</evidence>
<feature type="domain" description="DUF2726" evidence="1">
    <location>
        <begin position="41"/>
        <end position="117"/>
    </location>
</feature>
<proteinExistence type="predicted"/>
<evidence type="ECO:0000313" key="2">
    <source>
        <dbReference type="EMBL" id="EAT17341.1"/>
    </source>
</evidence>
<sequence>MDVLLIPSVLLLLAALLTMYLRRVLRAEVSGETIPQVKKILVPMADQTLLLQLEQMLDSSCRLFWHVSLKDLLRIGCSSDWGEPEKQAQLNDREFTCVICDRETFSLLAVIDYCPAHETPAIAVDDLIPGVKIPVVVVTEADCDHGQLRPLLLSRFPDLELRLSSPLNTPSQGAQRSVFSSF</sequence>
<protein>
    <recommendedName>
        <fullName evidence="1">DUF2726 domain-containing protein</fullName>
    </recommendedName>
</protein>
<dbReference type="EMBL" id="AAEW02000001">
    <property type="protein sequence ID" value="EAT17341.1"/>
    <property type="molecule type" value="Genomic_DNA"/>
</dbReference>
<dbReference type="RefSeq" id="WP_005997635.1">
    <property type="nucleotide sequence ID" value="NZ_AAEW02000001.1"/>
</dbReference>
<dbReference type="AlphaFoldDB" id="Q1K3W2"/>
<comment type="caution">
    <text evidence="2">The sequence shown here is derived from an EMBL/GenBank/DDBJ whole genome shotgun (WGS) entry which is preliminary data.</text>
</comment>
<organism evidence="2 3">
    <name type="scientific">Desulfuromonas acetoxidans (strain DSM 684 / 11070)</name>
    <dbReference type="NCBI Taxonomy" id="281689"/>
    <lineage>
        <taxon>Bacteria</taxon>
        <taxon>Pseudomonadati</taxon>
        <taxon>Thermodesulfobacteriota</taxon>
        <taxon>Desulfuromonadia</taxon>
        <taxon>Desulfuromonadales</taxon>
        <taxon>Desulfuromonadaceae</taxon>
        <taxon>Desulfuromonas</taxon>
    </lineage>
</organism>
<reference evidence="2" key="1">
    <citation type="submission" date="2006-05" db="EMBL/GenBank/DDBJ databases">
        <title>Annotation of the draft genome assembly of Desulfuromonas acetoxidans DSM 684.</title>
        <authorList>
            <consortium name="US DOE Joint Genome Institute (JGI-ORNL)"/>
            <person name="Larimer F."/>
            <person name="Land M."/>
            <person name="Hauser L."/>
        </authorList>
    </citation>
    <scope>NUCLEOTIDE SEQUENCE [LARGE SCALE GENOMIC DNA]</scope>
    <source>
        <strain evidence="2">DSM 684</strain>
    </source>
</reference>
<dbReference type="Proteomes" id="UP000005695">
    <property type="component" value="Unassembled WGS sequence"/>
</dbReference>
<keyword evidence="3" id="KW-1185">Reference proteome</keyword>
<dbReference type="Pfam" id="PF10881">
    <property type="entry name" value="DUF2726"/>
    <property type="match status" value="1"/>
</dbReference>